<dbReference type="SUPFAM" id="SSF103481">
    <property type="entry name" value="Multidrug resistance efflux transporter EmrE"/>
    <property type="match status" value="1"/>
</dbReference>
<dbReference type="Proteomes" id="UP000008141">
    <property type="component" value="Unassembled WGS sequence"/>
</dbReference>
<dbReference type="GeneID" id="17350003"/>
<evidence type="ECO:0000313" key="1">
    <source>
        <dbReference type="EMBL" id="EFN50570.1"/>
    </source>
</evidence>
<organism evidence="2">
    <name type="scientific">Chlorella variabilis</name>
    <name type="common">Green alga</name>
    <dbReference type="NCBI Taxonomy" id="554065"/>
    <lineage>
        <taxon>Eukaryota</taxon>
        <taxon>Viridiplantae</taxon>
        <taxon>Chlorophyta</taxon>
        <taxon>core chlorophytes</taxon>
        <taxon>Trebouxiophyceae</taxon>
        <taxon>Chlorellales</taxon>
        <taxon>Chlorellaceae</taxon>
        <taxon>Chlorella clade</taxon>
        <taxon>Chlorella</taxon>
    </lineage>
</organism>
<dbReference type="KEGG" id="cvr:CHLNCDRAFT_136268"/>
<evidence type="ECO:0000313" key="2">
    <source>
        <dbReference type="Proteomes" id="UP000008141"/>
    </source>
</evidence>
<gene>
    <name evidence="1" type="ORF">CHLNCDRAFT_136268</name>
</gene>
<proteinExistence type="predicted"/>
<name>E1ZUC4_CHLVA</name>
<dbReference type="InParanoid" id="E1ZUC4"/>
<dbReference type="RefSeq" id="XP_005842702.1">
    <property type="nucleotide sequence ID" value="XM_005842645.1"/>
</dbReference>
<sequence length="64" mass="6376">MTAAMQRTPATRAAPLSYLSGVWSLAADFYLFGHAPCASSIVGGAAICLGGLLVTCERAGSSGA</sequence>
<dbReference type="EMBL" id="GL433960">
    <property type="protein sequence ID" value="EFN50570.1"/>
    <property type="molecule type" value="Genomic_DNA"/>
</dbReference>
<evidence type="ECO:0008006" key="3">
    <source>
        <dbReference type="Google" id="ProtNLM"/>
    </source>
</evidence>
<protein>
    <recommendedName>
        <fullName evidence="3">EamA domain-containing protein</fullName>
    </recommendedName>
</protein>
<accession>E1ZUC4</accession>
<reference evidence="1 2" key="1">
    <citation type="journal article" date="2010" name="Plant Cell">
        <title>The Chlorella variabilis NC64A genome reveals adaptation to photosymbiosis, coevolution with viruses, and cryptic sex.</title>
        <authorList>
            <person name="Blanc G."/>
            <person name="Duncan G."/>
            <person name="Agarkova I."/>
            <person name="Borodovsky M."/>
            <person name="Gurnon J."/>
            <person name="Kuo A."/>
            <person name="Lindquist E."/>
            <person name="Lucas S."/>
            <person name="Pangilinan J."/>
            <person name="Polle J."/>
            <person name="Salamov A."/>
            <person name="Terry A."/>
            <person name="Yamada T."/>
            <person name="Dunigan D.D."/>
            <person name="Grigoriev I.V."/>
            <person name="Claverie J.M."/>
            <person name="Van Etten J.L."/>
        </authorList>
    </citation>
    <scope>NUCLEOTIDE SEQUENCE [LARGE SCALE GENOMIC DNA]</scope>
    <source>
        <strain evidence="1 2">NC64A</strain>
    </source>
</reference>
<keyword evidence="2" id="KW-1185">Reference proteome</keyword>
<dbReference type="AlphaFoldDB" id="E1ZUC4"/>
<dbReference type="OrthoDB" id="521179at2759"/>
<dbReference type="InterPro" id="IPR037185">
    <property type="entry name" value="EmrE-like"/>
</dbReference>